<dbReference type="EMBL" id="JAFCMP010000334">
    <property type="protein sequence ID" value="KAG5181333.1"/>
    <property type="molecule type" value="Genomic_DNA"/>
</dbReference>
<dbReference type="AlphaFoldDB" id="A0A835YV99"/>
<proteinExistence type="predicted"/>
<sequence length="116" mass="11929">SDTAPAWRGVARGINVECLCGNAQCAAYGEVVIHSVGMGAFALGDACACPLCHVPSAPVACAVYNCVWMFEGVKAGGGAVLSGAWRETGDAYERFNTRAEGESGGGGMADWERLVL</sequence>
<feature type="non-terminal residue" evidence="1">
    <location>
        <position position="116"/>
    </location>
</feature>
<evidence type="ECO:0000313" key="2">
    <source>
        <dbReference type="Proteomes" id="UP000664859"/>
    </source>
</evidence>
<reference evidence="1" key="1">
    <citation type="submission" date="2021-02" db="EMBL/GenBank/DDBJ databases">
        <title>First Annotated Genome of the Yellow-green Alga Tribonema minus.</title>
        <authorList>
            <person name="Mahan K.M."/>
        </authorList>
    </citation>
    <scope>NUCLEOTIDE SEQUENCE</scope>
    <source>
        <strain evidence="1">UTEX B ZZ1240</strain>
    </source>
</reference>
<gene>
    <name evidence="1" type="ORF">JKP88DRAFT_149760</name>
</gene>
<evidence type="ECO:0000313" key="1">
    <source>
        <dbReference type="EMBL" id="KAG5181333.1"/>
    </source>
</evidence>
<dbReference type="Proteomes" id="UP000664859">
    <property type="component" value="Unassembled WGS sequence"/>
</dbReference>
<feature type="non-terminal residue" evidence="1">
    <location>
        <position position="1"/>
    </location>
</feature>
<dbReference type="OrthoDB" id="428577at2759"/>
<name>A0A835YV99_9STRA</name>
<organism evidence="1 2">
    <name type="scientific">Tribonema minus</name>
    <dbReference type="NCBI Taxonomy" id="303371"/>
    <lineage>
        <taxon>Eukaryota</taxon>
        <taxon>Sar</taxon>
        <taxon>Stramenopiles</taxon>
        <taxon>Ochrophyta</taxon>
        <taxon>PX clade</taxon>
        <taxon>Xanthophyceae</taxon>
        <taxon>Tribonematales</taxon>
        <taxon>Tribonemataceae</taxon>
        <taxon>Tribonema</taxon>
    </lineage>
</organism>
<keyword evidence="2" id="KW-1185">Reference proteome</keyword>
<comment type="caution">
    <text evidence="1">The sequence shown here is derived from an EMBL/GenBank/DDBJ whole genome shotgun (WGS) entry which is preliminary data.</text>
</comment>
<accession>A0A835YV99</accession>
<protein>
    <submittedName>
        <fullName evidence="1">Uncharacterized protein</fullName>
    </submittedName>
</protein>